<evidence type="ECO:0000256" key="3">
    <source>
        <dbReference type="ARBA" id="ARBA00022801"/>
    </source>
</evidence>
<dbReference type="GO" id="GO:0046872">
    <property type="term" value="F:metal ion binding"/>
    <property type="evidence" value="ECO:0007669"/>
    <property type="project" value="UniProtKB-KW"/>
</dbReference>
<evidence type="ECO:0000256" key="4">
    <source>
        <dbReference type="ARBA" id="ARBA00093287"/>
    </source>
</evidence>
<accession>A0A9P1MZ31</accession>
<proteinExistence type="inferred from homology"/>
<feature type="binding site" evidence="5">
    <location>
        <position position="97"/>
    </location>
    <ligand>
        <name>a divalent metal cation</name>
        <dbReference type="ChEBI" id="CHEBI:60240"/>
        <label>1</label>
    </ligand>
</feature>
<organism evidence="6 7">
    <name type="scientific">Caenorhabditis angaria</name>
    <dbReference type="NCBI Taxonomy" id="860376"/>
    <lineage>
        <taxon>Eukaryota</taxon>
        <taxon>Metazoa</taxon>
        <taxon>Ecdysozoa</taxon>
        <taxon>Nematoda</taxon>
        <taxon>Chromadorea</taxon>
        <taxon>Rhabditida</taxon>
        <taxon>Rhabditina</taxon>
        <taxon>Rhabditomorpha</taxon>
        <taxon>Rhabditoidea</taxon>
        <taxon>Rhabditidae</taxon>
        <taxon>Peloderinae</taxon>
        <taxon>Caenorhabditis</taxon>
    </lineage>
</organism>
<protein>
    <recommendedName>
        <fullName evidence="8">TatD related DNase</fullName>
    </recommendedName>
</protein>
<dbReference type="NCBIfam" id="TIGR00010">
    <property type="entry name" value="YchF/TatD family DNA exonuclease"/>
    <property type="match status" value="1"/>
</dbReference>
<evidence type="ECO:0000313" key="7">
    <source>
        <dbReference type="Proteomes" id="UP001152747"/>
    </source>
</evidence>
<name>A0A9P1MZ31_9PELO</name>
<keyword evidence="3" id="KW-0378">Hydrolase</keyword>
<comment type="similarity">
    <text evidence="1">Belongs to the metallo-dependent hydrolases superfamily. TatD-type hydrolase family.</text>
</comment>
<feature type="binding site" evidence="5">
    <location>
        <position position="211"/>
    </location>
    <ligand>
        <name>a divalent metal cation</name>
        <dbReference type="ChEBI" id="CHEBI:60240"/>
        <label>1</label>
    </ligand>
</feature>
<feature type="binding site" evidence="5">
    <location>
        <position position="7"/>
    </location>
    <ligand>
        <name>a divalent metal cation</name>
        <dbReference type="ChEBI" id="CHEBI:60240"/>
        <label>1</label>
    </ligand>
</feature>
<feature type="binding site" evidence="5">
    <location>
        <position position="138"/>
    </location>
    <ligand>
        <name>a divalent metal cation</name>
        <dbReference type="ChEBI" id="CHEBI:60240"/>
        <label>2</label>
    </ligand>
</feature>
<dbReference type="PIRSF" id="PIRSF005902">
    <property type="entry name" value="DNase_TatD"/>
    <property type="match status" value="1"/>
</dbReference>
<evidence type="ECO:0000256" key="1">
    <source>
        <dbReference type="ARBA" id="ARBA00009275"/>
    </source>
</evidence>
<comment type="caution">
    <text evidence="6">The sequence shown here is derived from an EMBL/GenBank/DDBJ whole genome shotgun (WGS) entry which is preliminary data.</text>
</comment>
<dbReference type="AlphaFoldDB" id="A0A9P1MZ31"/>
<keyword evidence="2 5" id="KW-0479">Metal-binding</keyword>
<evidence type="ECO:0000313" key="6">
    <source>
        <dbReference type="EMBL" id="CAI5441476.1"/>
    </source>
</evidence>
<dbReference type="GO" id="GO:0004536">
    <property type="term" value="F:DNA nuclease activity"/>
    <property type="evidence" value="ECO:0007669"/>
    <property type="project" value="InterPro"/>
</dbReference>
<dbReference type="SUPFAM" id="SSF51556">
    <property type="entry name" value="Metallo-dependent hydrolases"/>
    <property type="match status" value="1"/>
</dbReference>
<keyword evidence="7" id="KW-1185">Reference proteome</keyword>
<evidence type="ECO:0000256" key="2">
    <source>
        <dbReference type="ARBA" id="ARBA00022723"/>
    </source>
</evidence>
<feature type="binding site" evidence="5">
    <location>
        <position position="5"/>
    </location>
    <ligand>
        <name>a divalent metal cation</name>
        <dbReference type="ChEBI" id="CHEBI:60240"/>
        <label>1</label>
    </ligand>
</feature>
<dbReference type="PANTHER" id="PTHR46317:SF1">
    <property type="entry name" value="HYDROLASE, TATD FAMILY"/>
    <property type="match status" value="1"/>
</dbReference>
<sequence>MIDVHCHLADNKFKDDIDDVIKRAIDSGVTKMIAVAEFGSQFENVLNLSKKYEKVVYAGIGVHPIQKRNKCVQRKHLAEVETFLSRYQQKNVICVGEIGLDHTFQQFKLSEQDLHVQEEVFIAQIRLAKQFNLPMNIHSRSAARRTLEVLKSEQINSNSVVLHAFDGNIEDVSFGLQLGCYFSIPPSFQNSEKALKMIDAIPLCNLLLETDSPALSPLKGQRNEPNNIGLCARIIGEVKRVEQQNVVNVTSENAHKIFNFM</sequence>
<dbReference type="InterPro" id="IPR001130">
    <property type="entry name" value="TatD-like"/>
</dbReference>
<gene>
    <name evidence="6" type="ORF">CAMP_LOCUS4113</name>
</gene>
<dbReference type="GO" id="GO:0016788">
    <property type="term" value="F:hydrolase activity, acting on ester bonds"/>
    <property type="evidence" value="ECO:0007669"/>
    <property type="project" value="InterPro"/>
</dbReference>
<dbReference type="InterPro" id="IPR015991">
    <property type="entry name" value="TatD/YcfH-like"/>
</dbReference>
<evidence type="ECO:0008006" key="8">
    <source>
        <dbReference type="Google" id="ProtNLM"/>
    </source>
</evidence>
<comment type="function">
    <text evidence="4">Exhibits 3'-exonuclease activities and apurinic/apyrimidinic (AP) endonuclease (in vitro). Show preferential AP endonuclease activity on double-stranded DNA substrates and 3'- exonuclease activity on single-stranded DNA.</text>
</comment>
<dbReference type="CDD" id="cd01310">
    <property type="entry name" value="TatD_DNAse"/>
    <property type="match status" value="1"/>
</dbReference>
<reference evidence="6" key="1">
    <citation type="submission" date="2022-11" db="EMBL/GenBank/DDBJ databases">
        <authorList>
            <person name="Kikuchi T."/>
        </authorList>
    </citation>
    <scope>NUCLEOTIDE SEQUENCE</scope>
    <source>
        <strain evidence="6">PS1010</strain>
    </source>
</reference>
<dbReference type="Pfam" id="PF01026">
    <property type="entry name" value="TatD_DNase"/>
    <property type="match status" value="1"/>
</dbReference>
<feature type="binding site" evidence="5">
    <location>
        <position position="163"/>
    </location>
    <ligand>
        <name>a divalent metal cation</name>
        <dbReference type="ChEBI" id="CHEBI:60240"/>
        <label>2</label>
    </ligand>
</feature>
<dbReference type="EMBL" id="CANHGI010000002">
    <property type="protein sequence ID" value="CAI5441476.1"/>
    <property type="molecule type" value="Genomic_DNA"/>
</dbReference>
<dbReference type="InterPro" id="IPR032466">
    <property type="entry name" value="Metal_Hydrolase"/>
</dbReference>
<dbReference type="FunFam" id="3.20.20.140:FF:000005">
    <property type="entry name" value="TatD family hydrolase"/>
    <property type="match status" value="1"/>
</dbReference>
<dbReference type="PANTHER" id="PTHR46317">
    <property type="entry name" value="HYDROLASE OF PHP SUPERFAMILY-RELATED PROTEIN"/>
    <property type="match status" value="1"/>
</dbReference>
<evidence type="ECO:0000256" key="5">
    <source>
        <dbReference type="PIRSR" id="PIRSR005902-1"/>
    </source>
</evidence>
<dbReference type="Proteomes" id="UP001152747">
    <property type="component" value="Unassembled WGS sequence"/>
</dbReference>
<dbReference type="OrthoDB" id="413993at2759"/>
<dbReference type="Gene3D" id="3.20.20.140">
    <property type="entry name" value="Metal-dependent hydrolases"/>
    <property type="match status" value="1"/>
</dbReference>